<gene>
    <name evidence="2" type="ORF">ORQ98_28870</name>
</gene>
<protein>
    <submittedName>
        <fullName evidence="2">IS1595 family transposase</fullName>
    </submittedName>
</protein>
<evidence type="ECO:0000313" key="2">
    <source>
        <dbReference type="EMBL" id="MDE1465979.1"/>
    </source>
</evidence>
<accession>A0ABT5UHW2</accession>
<feature type="domain" description="Transposase zinc-ribbon" evidence="1">
    <location>
        <begin position="9"/>
        <end position="58"/>
    </location>
</feature>
<dbReference type="Pfam" id="PF12760">
    <property type="entry name" value="Zn_ribbon_IS1595"/>
    <property type="match status" value="1"/>
</dbReference>
<dbReference type="RefSeq" id="WP_274692278.1">
    <property type="nucleotide sequence ID" value="NZ_JAPMOU010000111.1"/>
</dbReference>
<sequence>MINIKQLVSDEYCYQLIRQRRWPEGVCCPYCQSKGVKSHGYHTTQKARKRYHCQSCKKRFDDLTFTVFAGHHQPLKVWILCLYFMGLNLSNRQIAHELDLNKDEAQHMTSQLRESIFASLPIPQLSGKVEADEVYIVAGHKGQPEAVKKRAKKSA</sequence>
<proteinExistence type="predicted"/>
<comment type="caution">
    <text evidence="2">The sequence shown here is derived from an EMBL/GenBank/DDBJ whole genome shotgun (WGS) entry which is preliminary data.</text>
</comment>
<keyword evidence="3" id="KW-1185">Reference proteome</keyword>
<reference evidence="2 3" key="1">
    <citation type="submission" date="2022-11" db="EMBL/GenBank/DDBJ databases">
        <title>Spartinivicinus poritis sp. nov., isolated from scleractinian coral Porites lutea.</title>
        <authorList>
            <person name="Zhang G."/>
            <person name="Cai L."/>
            <person name="Wei Q."/>
        </authorList>
    </citation>
    <scope>NUCLEOTIDE SEQUENCE [LARGE SCALE GENOMIC DNA]</scope>
    <source>
        <strain evidence="2 3">A2-2</strain>
    </source>
</reference>
<dbReference type="PANTHER" id="PTHR33293">
    <property type="entry name" value="INSERTION ELEMENT IS1 1 PROTEIN INSB-RELATED"/>
    <property type="match status" value="1"/>
</dbReference>
<dbReference type="InterPro" id="IPR051354">
    <property type="entry name" value="Transposase_27_IS1"/>
</dbReference>
<dbReference type="InterPro" id="IPR024442">
    <property type="entry name" value="Transposase_Zn_ribbon"/>
</dbReference>
<name>A0ABT5UHW2_9GAMM</name>
<evidence type="ECO:0000259" key="1">
    <source>
        <dbReference type="Pfam" id="PF12760"/>
    </source>
</evidence>
<dbReference type="EMBL" id="JAPMOU010000111">
    <property type="protein sequence ID" value="MDE1465979.1"/>
    <property type="molecule type" value="Genomic_DNA"/>
</dbReference>
<evidence type="ECO:0000313" key="3">
    <source>
        <dbReference type="Proteomes" id="UP001528823"/>
    </source>
</evidence>
<dbReference type="Proteomes" id="UP001528823">
    <property type="component" value="Unassembled WGS sequence"/>
</dbReference>
<dbReference type="PANTHER" id="PTHR33293:SF1">
    <property type="entry name" value="INSERTION ELEMENT IS1 1 PROTEIN INSB-RELATED"/>
    <property type="match status" value="1"/>
</dbReference>
<organism evidence="2 3">
    <name type="scientific">Spartinivicinus poritis</name>
    <dbReference type="NCBI Taxonomy" id="2994640"/>
    <lineage>
        <taxon>Bacteria</taxon>
        <taxon>Pseudomonadati</taxon>
        <taxon>Pseudomonadota</taxon>
        <taxon>Gammaproteobacteria</taxon>
        <taxon>Oceanospirillales</taxon>
        <taxon>Zooshikellaceae</taxon>
        <taxon>Spartinivicinus</taxon>
    </lineage>
</organism>